<keyword evidence="2" id="KW-1185">Reference proteome</keyword>
<reference evidence="1 2" key="1">
    <citation type="submission" date="2018-08" db="EMBL/GenBank/DDBJ databases">
        <title>Altererythrobacter sp.Ery1 and Ery12, the genome sequencing of novel strains in genus Alterythrobacter.</title>
        <authorList>
            <person name="Cheng H."/>
            <person name="Wu Y.-H."/>
            <person name="Fang C."/>
            <person name="Xu X.-W."/>
        </authorList>
    </citation>
    <scope>NUCLEOTIDE SEQUENCE [LARGE SCALE GENOMIC DNA]</scope>
    <source>
        <strain evidence="1 2">Ery1</strain>
    </source>
</reference>
<organism evidence="1 2">
    <name type="scientific">Pelagerythrobacter aerophilus</name>
    <dbReference type="NCBI Taxonomy" id="2306995"/>
    <lineage>
        <taxon>Bacteria</taxon>
        <taxon>Pseudomonadati</taxon>
        <taxon>Pseudomonadota</taxon>
        <taxon>Alphaproteobacteria</taxon>
        <taxon>Sphingomonadales</taxon>
        <taxon>Erythrobacteraceae</taxon>
        <taxon>Pelagerythrobacter</taxon>
    </lineage>
</organism>
<evidence type="ECO:0000313" key="2">
    <source>
        <dbReference type="Proteomes" id="UP000285092"/>
    </source>
</evidence>
<dbReference type="AlphaFoldDB" id="A0A418NJX9"/>
<evidence type="ECO:0000313" key="1">
    <source>
        <dbReference type="EMBL" id="RIV79534.1"/>
    </source>
</evidence>
<name>A0A418NJX9_9SPHN</name>
<proteinExistence type="predicted"/>
<comment type="caution">
    <text evidence="1">The sequence shown here is derived from an EMBL/GenBank/DDBJ whole genome shotgun (WGS) entry which is preliminary data.</text>
</comment>
<dbReference type="Proteomes" id="UP000285092">
    <property type="component" value="Unassembled WGS sequence"/>
</dbReference>
<gene>
    <name evidence="1" type="ORF">D2V04_06070</name>
</gene>
<accession>A0A418NJX9</accession>
<sequence length="84" mass="9318">MSSPTANRRAKVLHLPAEDTQLQRTRALAEAFSQLDAAEAAYREAQTAVTAAFGPWSAGRSISRDEAREQLVSTGHLPRRRVWE</sequence>
<dbReference type="RefSeq" id="WP_119512366.1">
    <property type="nucleotide sequence ID" value="NZ_QXFK01000014.1"/>
</dbReference>
<protein>
    <submittedName>
        <fullName evidence="1">Uncharacterized protein</fullName>
    </submittedName>
</protein>
<dbReference type="EMBL" id="QXFK01000014">
    <property type="protein sequence ID" value="RIV79534.1"/>
    <property type="molecule type" value="Genomic_DNA"/>
</dbReference>